<feature type="region of interest" description="Disordered" evidence="12">
    <location>
        <begin position="1"/>
        <end position="26"/>
    </location>
</feature>
<evidence type="ECO:0000256" key="10">
    <source>
        <dbReference type="ARBA" id="ARBA00031621"/>
    </source>
</evidence>
<dbReference type="OrthoDB" id="1907495at2759"/>
<evidence type="ECO:0000256" key="2">
    <source>
        <dbReference type="ARBA" id="ARBA00008711"/>
    </source>
</evidence>
<keyword evidence="5" id="KW-0489">Methyltransferase</keyword>
<proteinExistence type="inferred from homology"/>
<comment type="catalytic activity">
    <reaction evidence="11">
        <text>a 6-O-methyl-2'-deoxyguanosine in DNA + L-cysteinyl-[protein] = S-methyl-L-cysteinyl-[protein] + a 2'-deoxyguanosine in DNA</text>
        <dbReference type="Rhea" id="RHEA:24000"/>
        <dbReference type="Rhea" id="RHEA-COMP:10131"/>
        <dbReference type="Rhea" id="RHEA-COMP:10132"/>
        <dbReference type="Rhea" id="RHEA-COMP:11367"/>
        <dbReference type="Rhea" id="RHEA-COMP:11368"/>
        <dbReference type="ChEBI" id="CHEBI:29950"/>
        <dbReference type="ChEBI" id="CHEBI:82612"/>
        <dbReference type="ChEBI" id="CHEBI:85445"/>
        <dbReference type="ChEBI" id="CHEBI:85448"/>
        <dbReference type="EC" id="2.1.1.63"/>
    </reaction>
</comment>
<evidence type="ECO:0000256" key="6">
    <source>
        <dbReference type="ARBA" id="ARBA00022679"/>
    </source>
</evidence>
<gene>
    <name evidence="14" type="ORF">H4219_004174</name>
</gene>
<dbReference type="PANTHER" id="PTHR10815:SF13">
    <property type="entry name" value="METHYLATED-DNA--PROTEIN-CYSTEINE METHYLTRANSFERASE"/>
    <property type="match status" value="1"/>
</dbReference>
<reference evidence="14" key="1">
    <citation type="submission" date="2022-07" db="EMBL/GenBank/DDBJ databases">
        <title>Phylogenomic reconstructions and comparative analyses of Kickxellomycotina fungi.</title>
        <authorList>
            <person name="Reynolds N.K."/>
            <person name="Stajich J.E."/>
            <person name="Barry K."/>
            <person name="Grigoriev I.V."/>
            <person name="Crous P."/>
            <person name="Smith M.E."/>
        </authorList>
    </citation>
    <scope>NUCLEOTIDE SEQUENCE</scope>
    <source>
        <strain evidence="14">NBRC 100468</strain>
    </source>
</reference>
<feature type="domain" description="Methylated-DNA-[protein]-cysteine S-methyltransferase DNA binding" evidence="13">
    <location>
        <begin position="111"/>
        <end position="194"/>
    </location>
</feature>
<protein>
    <recommendedName>
        <fullName evidence="4">Methylated-DNA--protein-cysteine methyltransferase</fullName>
        <ecNumber evidence="3">2.1.1.63</ecNumber>
    </recommendedName>
    <alternativeName>
        <fullName evidence="9">6-O-methylguanine-DNA methyltransferase</fullName>
    </alternativeName>
    <alternativeName>
        <fullName evidence="10">O-6-methylguanine-DNA-alkyltransferase</fullName>
    </alternativeName>
</protein>
<feature type="region of interest" description="Disordered" evidence="12">
    <location>
        <begin position="39"/>
        <end position="70"/>
    </location>
</feature>
<dbReference type="PROSITE" id="PS00374">
    <property type="entry name" value="MGMT"/>
    <property type="match status" value="1"/>
</dbReference>
<evidence type="ECO:0000256" key="11">
    <source>
        <dbReference type="ARBA" id="ARBA00049348"/>
    </source>
</evidence>
<evidence type="ECO:0000256" key="5">
    <source>
        <dbReference type="ARBA" id="ARBA00022603"/>
    </source>
</evidence>
<evidence type="ECO:0000256" key="9">
    <source>
        <dbReference type="ARBA" id="ARBA00030795"/>
    </source>
</evidence>
<dbReference type="GO" id="GO:0003908">
    <property type="term" value="F:methylated-DNA-[protein]-cysteine S-methyltransferase activity"/>
    <property type="evidence" value="ECO:0007669"/>
    <property type="project" value="UniProtKB-EC"/>
</dbReference>
<accession>A0A9W8DRT5</accession>
<dbReference type="Pfam" id="PF01035">
    <property type="entry name" value="DNA_binding_1"/>
    <property type="match status" value="1"/>
</dbReference>
<evidence type="ECO:0000259" key="13">
    <source>
        <dbReference type="Pfam" id="PF01035"/>
    </source>
</evidence>
<evidence type="ECO:0000256" key="4">
    <source>
        <dbReference type="ARBA" id="ARBA00015377"/>
    </source>
</evidence>
<organism evidence="14 15">
    <name type="scientific">Mycoemilia scoparia</name>
    <dbReference type="NCBI Taxonomy" id="417184"/>
    <lineage>
        <taxon>Eukaryota</taxon>
        <taxon>Fungi</taxon>
        <taxon>Fungi incertae sedis</taxon>
        <taxon>Zoopagomycota</taxon>
        <taxon>Kickxellomycotina</taxon>
        <taxon>Kickxellomycetes</taxon>
        <taxon>Kickxellales</taxon>
        <taxon>Kickxellaceae</taxon>
        <taxon>Mycoemilia</taxon>
    </lineage>
</organism>
<comment type="similarity">
    <text evidence="2">Belongs to the MGMT family.</text>
</comment>
<dbReference type="EMBL" id="JANBPU010000134">
    <property type="protein sequence ID" value="KAJ1915705.1"/>
    <property type="molecule type" value="Genomic_DNA"/>
</dbReference>
<keyword evidence="7" id="KW-0227">DNA damage</keyword>
<dbReference type="PANTHER" id="PTHR10815">
    <property type="entry name" value="METHYLATED-DNA--PROTEIN-CYSTEINE METHYLTRANSFERASE"/>
    <property type="match status" value="1"/>
</dbReference>
<evidence type="ECO:0000256" key="7">
    <source>
        <dbReference type="ARBA" id="ARBA00022763"/>
    </source>
</evidence>
<dbReference type="Gene3D" id="1.10.10.10">
    <property type="entry name" value="Winged helix-like DNA-binding domain superfamily/Winged helix DNA-binding domain"/>
    <property type="match status" value="1"/>
</dbReference>
<evidence type="ECO:0000256" key="12">
    <source>
        <dbReference type="SAM" id="MobiDB-lite"/>
    </source>
</evidence>
<dbReference type="InterPro" id="IPR036217">
    <property type="entry name" value="MethylDNA_cys_MeTrfase_DNAb"/>
</dbReference>
<dbReference type="InterPro" id="IPR001497">
    <property type="entry name" value="MethylDNA_cys_MeTrfase_AS"/>
</dbReference>
<keyword evidence="8" id="KW-0234">DNA repair</keyword>
<dbReference type="EC" id="2.1.1.63" evidence="3"/>
<evidence type="ECO:0000256" key="1">
    <source>
        <dbReference type="ARBA" id="ARBA00001286"/>
    </source>
</evidence>
<comment type="catalytic activity">
    <reaction evidence="1">
        <text>a 4-O-methyl-thymidine in DNA + L-cysteinyl-[protein] = a thymidine in DNA + S-methyl-L-cysteinyl-[protein]</text>
        <dbReference type="Rhea" id="RHEA:53428"/>
        <dbReference type="Rhea" id="RHEA-COMP:10131"/>
        <dbReference type="Rhea" id="RHEA-COMP:10132"/>
        <dbReference type="Rhea" id="RHEA-COMP:13555"/>
        <dbReference type="Rhea" id="RHEA-COMP:13556"/>
        <dbReference type="ChEBI" id="CHEBI:29950"/>
        <dbReference type="ChEBI" id="CHEBI:82612"/>
        <dbReference type="ChEBI" id="CHEBI:137386"/>
        <dbReference type="ChEBI" id="CHEBI:137387"/>
        <dbReference type="EC" id="2.1.1.63"/>
    </reaction>
</comment>
<dbReference type="InterPro" id="IPR036388">
    <property type="entry name" value="WH-like_DNA-bd_sf"/>
</dbReference>
<evidence type="ECO:0000256" key="8">
    <source>
        <dbReference type="ARBA" id="ARBA00023204"/>
    </source>
</evidence>
<feature type="compositionally biased region" description="Basic and acidic residues" evidence="12">
    <location>
        <begin position="39"/>
        <end position="49"/>
    </location>
</feature>
<evidence type="ECO:0000256" key="3">
    <source>
        <dbReference type="ARBA" id="ARBA00011918"/>
    </source>
</evidence>
<dbReference type="CDD" id="cd06445">
    <property type="entry name" value="ATase"/>
    <property type="match status" value="1"/>
</dbReference>
<dbReference type="Proteomes" id="UP001150538">
    <property type="component" value="Unassembled WGS sequence"/>
</dbReference>
<dbReference type="SUPFAM" id="SSF46767">
    <property type="entry name" value="Methylated DNA-protein cysteine methyltransferase, C-terminal domain"/>
    <property type="match status" value="1"/>
</dbReference>
<evidence type="ECO:0000313" key="14">
    <source>
        <dbReference type="EMBL" id="KAJ1915705.1"/>
    </source>
</evidence>
<sequence>MPRVTRKSMASMKTTTSPYFPKTDVIPSTKTTNAAAIAEMKENVHDGKNSSKNGSVKTTKAKRRNPLDRQFIETNKPEEIDDDIDTVIEYPADPESRKAFINSKTNRQVTEFQFRVYDACAKVPRGHFTTYRTMAAALKSGPRAVGNALRLNPFAPLPVPCHRVVTSDFYVGGFNGDTKSKIFFKKAKLEKEGVCFDDKGYVIDEHRNLKFFEGF</sequence>
<keyword evidence="15" id="KW-1185">Reference proteome</keyword>
<dbReference type="AlphaFoldDB" id="A0A9W8DRT5"/>
<name>A0A9W8DRT5_9FUNG</name>
<dbReference type="NCBIfam" id="TIGR00589">
    <property type="entry name" value="ogt"/>
    <property type="match status" value="1"/>
</dbReference>
<keyword evidence="6" id="KW-0808">Transferase</keyword>
<dbReference type="GO" id="GO:0006281">
    <property type="term" value="P:DNA repair"/>
    <property type="evidence" value="ECO:0007669"/>
    <property type="project" value="UniProtKB-KW"/>
</dbReference>
<comment type="caution">
    <text evidence="14">The sequence shown here is derived from an EMBL/GenBank/DDBJ whole genome shotgun (WGS) entry which is preliminary data.</text>
</comment>
<dbReference type="GO" id="GO:0032259">
    <property type="term" value="P:methylation"/>
    <property type="evidence" value="ECO:0007669"/>
    <property type="project" value="UniProtKB-KW"/>
</dbReference>
<dbReference type="InterPro" id="IPR014048">
    <property type="entry name" value="MethylDNA_cys_MeTrfase_DNA-bd"/>
</dbReference>
<evidence type="ECO:0000313" key="15">
    <source>
        <dbReference type="Proteomes" id="UP001150538"/>
    </source>
</evidence>